<dbReference type="EMBL" id="CP029822">
    <property type="protein sequence ID" value="AZS50046.1"/>
    <property type="molecule type" value="Genomic_DNA"/>
</dbReference>
<reference evidence="13" key="1">
    <citation type="submission" date="2018-06" db="EMBL/GenBank/DDBJ databases">
        <title>Complete genome of Pseudomonas insecticola strain QZS01.</title>
        <authorList>
            <person name="Wang J."/>
            <person name="Su Q."/>
        </authorList>
    </citation>
    <scope>NUCLEOTIDE SEQUENCE [LARGE SCALE GENOMIC DNA]</scope>
    <source>
        <strain evidence="13">QZS01</strain>
    </source>
</reference>
<sequence length="365" mass="41882">MIKRIYFETHVVETKPDETVLDAFIRSGVSIPFSCRGGSCQTCAVRCLEGNIPAQAQLGLSDYQKEKKYLLTCKCIPTSDMTIAPLSPDDVITDAYVVSINANQLTIELGRSRTLAIGDTFKCINGSQAEPEAKVIAKEGDWILTLELYNTENDAIWLQGLTPEALIQIRGPYPQQTPVWMTDEAPDPEPNLAIWHQLEDGKKVRETLIDFYDRVYADERLAPFFANVTKSRLIEKQYSFLMYLFTRQHVHFGLRPRNLHHWMVISDDLMDHRRQILDDTFKTHGLTDEQRHIWHQYEEHFRTDIVKDKAWPIKIGDEFVDLETFDKEVLDCATVCDHCGEAVDVGVEVIYHRRTGKISCPNCSK</sequence>
<dbReference type="SUPFAM" id="SSF46458">
    <property type="entry name" value="Globin-like"/>
    <property type="match status" value="1"/>
</dbReference>
<dbReference type="InterPro" id="IPR012292">
    <property type="entry name" value="Globin/Proto"/>
</dbReference>
<evidence type="ECO:0000256" key="6">
    <source>
        <dbReference type="ARBA" id="ARBA00022982"/>
    </source>
</evidence>
<evidence type="ECO:0000313" key="12">
    <source>
        <dbReference type="EMBL" id="AZS50046.1"/>
    </source>
</evidence>
<dbReference type="GO" id="GO:0051537">
    <property type="term" value="F:2 iron, 2 sulfur cluster binding"/>
    <property type="evidence" value="ECO:0007669"/>
    <property type="project" value="UniProtKB-KW"/>
</dbReference>
<comment type="similarity">
    <text evidence="1">Belongs to the 2Fe2S plant-type ferredoxin family.</text>
</comment>
<keyword evidence="4" id="KW-0001">2Fe-2S</keyword>
<dbReference type="InterPro" id="IPR012675">
    <property type="entry name" value="Beta-grasp_dom_sf"/>
</dbReference>
<proteinExistence type="inferred from homology"/>
<evidence type="ECO:0000256" key="10">
    <source>
        <dbReference type="PIRSR" id="PIRSR601486-1"/>
    </source>
</evidence>
<dbReference type="PROSITE" id="PS51085">
    <property type="entry name" value="2FE2S_FER_2"/>
    <property type="match status" value="1"/>
</dbReference>
<accession>A0A3S9XCE1</accession>
<dbReference type="CDD" id="cd00207">
    <property type="entry name" value="fer2"/>
    <property type="match status" value="1"/>
</dbReference>
<evidence type="ECO:0000256" key="2">
    <source>
        <dbReference type="ARBA" id="ARBA00022448"/>
    </source>
</evidence>
<keyword evidence="8" id="KW-0411">Iron-sulfur</keyword>
<evidence type="ECO:0000256" key="9">
    <source>
        <dbReference type="ARBA" id="ARBA00034078"/>
    </source>
</evidence>
<dbReference type="RefSeq" id="WP_127162195.1">
    <property type="nucleotide sequence ID" value="NZ_CP029822.1"/>
</dbReference>
<evidence type="ECO:0000256" key="4">
    <source>
        <dbReference type="ARBA" id="ARBA00022714"/>
    </source>
</evidence>
<dbReference type="GO" id="GO:0020037">
    <property type="term" value="F:heme binding"/>
    <property type="evidence" value="ECO:0007669"/>
    <property type="project" value="InterPro"/>
</dbReference>
<evidence type="ECO:0000259" key="11">
    <source>
        <dbReference type="PROSITE" id="PS51085"/>
    </source>
</evidence>
<dbReference type="PANTHER" id="PTHR43112">
    <property type="entry name" value="FERREDOXIN"/>
    <property type="match status" value="1"/>
</dbReference>
<dbReference type="InterPro" id="IPR001486">
    <property type="entry name" value="Hemoglobin_trunc"/>
</dbReference>
<dbReference type="InterPro" id="IPR009050">
    <property type="entry name" value="Globin-like_sf"/>
</dbReference>
<evidence type="ECO:0000256" key="3">
    <source>
        <dbReference type="ARBA" id="ARBA00022617"/>
    </source>
</evidence>
<organism evidence="12 13">
    <name type="scientific">Entomomonas moraniae</name>
    <dbReference type="NCBI Taxonomy" id="2213226"/>
    <lineage>
        <taxon>Bacteria</taxon>
        <taxon>Pseudomonadati</taxon>
        <taxon>Pseudomonadota</taxon>
        <taxon>Gammaproteobacteria</taxon>
        <taxon>Pseudomonadales</taxon>
        <taxon>Pseudomonadaceae</taxon>
        <taxon>Entomomonas</taxon>
    </lineage>
</organism>
<keyword evidence="7 10" id="KW-0408">Iron</keyword>
<evidence type="ECO:0000256" key="1">
    <source>
        <dbReference type="ARBA" id="ARBA00007874"/>
    </source>
</evidence>
<evidence type="ECO:0000256" key="7">
    <source>
        <dbReference type="ARBA" id="ARBA00023004"/>
    </source>
</evidence>
<gene>
    <name evidence="12" type="ORF">DM558_04310</name>
</gene>
<dbReference type="GO" id="GO:0019825">
    <property type="term" value="F:oxygen binding"/>
    <property type="evidence" value="ECO:0007669"/>
    <property type="project" value="InterPro"/>
</dbReference>
<dbReference type="PANTHER" id="PTHR43112:SF3">
    <property type="entry name" value="FERREDOXIN-2, CHLOROPLASTIC"/>
    <property type="match status" value="1"/>
</dbReference>
<name>A0A3S9XCE1_9GAMM</name>
<comment type="cofactor">
    <cofactor evidence="9">
        <name>[2Fe-2S] cluster</name>
        <dbReference type="ChEBI" id="CHEBI:190135"/>
    </cofactor>
</comment>
<keyword evidence="6" id="KW-0249">Electron transport</keyword>
<dbReference type="InterPro" id="IPR001041">
    <property type="entry name" value="2Fe-2S_ferredoxin-type"/>
</dbReference>
<protein>
    <recommendedName>
        <fullName evidence="11">2Fe-2S ferredoxin-type domain-containing protein</fullName>
    </recommendedName>
</protein>
<dbReference type="Pfam" id="PF00111">
    <property type="entry name" value="Fer2"/>
    <property type="match status" value="1"/>
</dbReference>
<dbReference type="Gene3D" id="1.10.490.10">
    <property type="entry name" value="Globins"/>
    <property type="match status" value="1"/>
</dbReference>
<keyword evidence="13" id="KW-1185">Reference proteome</keyword>
<dbReference type="KEGG" id="emo:DM558_04310"/>
<dbReference type="GO" id="GO:0046872">
    <property type="term" value="F:metal ion binding"/>
    <property type="evidence" value="ECO:0007669"/>
    <property type="project" value="UniProtKB-KW"/>
</dbReference>
<evidence type="ECO:0000313" key="13">
    <source>
        <dbReference type="Proteomes" id="UP000273143"/>
    </source>
</evidence>
<feature type="domain" description="2Fe-2S ferredoxin-type" evidence="11">
    <location>
        <begin position="3"/>
        <end position="89"/>
    </location>
</feature>
<dbReference type="Pfam" id="PF01152">
    <property type="entry name" value="Bac_globin"/>
    <property type="match status" value="1"/>
</dbReference>
<keyword evidence="5 10" id="KW-0479">Metal-binding</keyword>
<feature type="binding site" description="distal binding residue" evidence="10">
    <location>
        <position position="260"/>
    </location>
    <ligand>
        <name>heme</name>
        <dbReference type="ChEBI" id="CHEBI:30413"/>
    </ligand>
    <ligandPart>
        <name>Fe</name>
        <dbReference type="ChEBI" id="CHEBI:18248"/>
    </ligandPart>
</feature>
<dbReference type="InterPro" id="IPR036010">
    <property type="entry name" value="2Fe-2S_ferredoxin-like_sf"/>
</dbReference>
<evidence type="ECO:0000256" key="8">
    <source>
        <dbReference type="ARBA" id="ARBA00023014"/>
    </source>
</evidence>
<keyword evidence="3 10" id="KW-0349">Heme</keyword>
<keyword evidence="2" id="KW-0813">Transport</keyword>
<dbReference type="AlphaFoldDB" id="A0A3S9XCE1"/>
<evidence type="ECO:0000256" key="5">
    <source>
        <dbReference type="ARBA" id="ARBA00022723"/>
    </source>
</evidence>
<dbReference type="SUPFAM" id="SSF54292">
    <property type="entry name" value="2Fe-2S ferredoxin-like"/>
    <property type="match status" value="1"/>
</dbReference>
<dbReference type="Gene3D" id="3.10.20.30">
    <property type="match status" value="1"/>
</dbReference>
<dbReference type="Proteomes" id="UP000273143">
    <property type="component" value="Chromosome"/>
</dbReference>